<feature type="transmembrane region" description="Helical" evidence="17">
    <location>
        <begin position="85"/>
        <end position="105"/>
    </location>
</feature>
<evidence type="ECO:0000256" key="4">
    <source>
        <dbReference type="ARBA" id="ARBA00022617"/>
    </source>
</evidence>
<reference evidence="20" key="1">
    <citation type="journal article" date="2019" name="Int. J. Biol. Macromol.">
        <title>The complete mitochondrial genomes of five important medicinal Ganoderma species: Features, evolution, and phylogeny.</title>
        <authorList>
            <person name="Li Q."/>
            <person name="Xiang D."/>
            <person name="Wan Y."/>
            <person name="Wu Q."/>
            <person name="Wu X."/>
            <person name="Ma C."/>
            <person name="Song Y."/>
            <person name="Zhao G."/>
            <person name="Huang W."/>
        </authorList>
    </citation>
    <scope>NUCLEOTIDE SEQUENCE</scope>
    <source>
        <strain evidence="20">S8</strain>
    </source>
</reference>
<feature type="binding site" description="axial binding residue" evidence="16">
    <location>
        <position position="82"/>
    </location>
    <ligand>
        <name>heme b</name>
        <dbReference type="ChEBI" id="CHEBI:60344"/>
        <label>b562</label>
    </ligand>
    <ligandPart>
        <name>Fe</name>
        <dbReference type="ChEBI" id="CHEBI:18248"/>
    </ligandPart>
</feature>
<comment type="cofactor">
    <cofactor evidence="16">
        <name>heme</name>
        <dbReference type="ChEBI" id="CHEBI:30413"/>
    </cofactor>
    <text evidence="16">Binds 2 heme groups non-covalently.</text>
</comment>
<evidence type="ECO:0000256" key="12">
    <source>
        <dbReference type="ARBA" id="ARBA00023128"/>
    </source>
</evidence>
<geneLocation type="mitochondrion" evidence="20"/>
<dbReference type="Gene3D" id="1.20.810.10">
    <property type="entry name" value="Cytochrome Bc1 Complex, Chain C"/>
    <property type="match status" value="1"/>
</dbReference>
<dbReference type="PROSITE" id="PS51003">
    <property type="entry name" value="CYTB_CTER"/>
    <property type="match status" value="1"/>
</dbReference>
<name>A0A2S1WB51_9APHY</name>
<dbReference type="Pfam" id="PF00032">
    <property type="entry name" value="Cytochrom_B_C"/>
    <property type="match status" value="1"/>
</dbReference>
<dbReference type="EMBL" id="MH252531">
    <property type="protein sequence ID" value="AWJ63804.1"/>
    <property type="molecule type" value="Genomic_DNA"/>
</dbReference>
<evidence type="ECO:0000256" key="3">
    <source>
        <dbReference type="ARBA" id="ARBA00022448"/>
    </source>
</evidence>
<keyword evidence="12 17" id="KW-0496">Mitochondrion</keyword>
<dbReference type="PANTHER" id="PTHR19271:SF16">
    <property type="entry name" value="CYTOCHROME B"/>
    <property type="match status" value="1"/>
</dbReference>
<evidence type="ECO:0000256" key="16">
    <source>
        <dbReference type="PIRSR" id="PIRSR038885-2"/>
    </source>
</evidence>
<dbReference type="GO" id="GO:0046872">
    <property type="term" value="F:metal ion binding"/>
    <property type="evidence" value="ECO:0007669"/>
    <property type="project" value="UniProtKB-UniRule"/>
</dbReference>
<keyword evidence="5 17" id="KW-0679">Respiratory chain</keyword>
<evidence type="ECO:0000256" key="11">
    <source>
        <dbReference type="ARBA" id="ARBA00023004"/>
    </source>
</evidence>
<keyword evidence="6 17" id="KW-0812">Transmembrane</keyword>
<evidence type="ECO:0000256" key="10">
    <source>
        <dbReference type="ARBA" id="ARBA00022989"/>
    </source>
</evidence>
<evidence type="ECO:0000256" key="9">
    <source>
        <dbReference type="ARBA" id="ARBA00022982"/>
    </source>
</evidence>
<dbReference type="InterPro" id="IPR036150">
    <property type="entry name" value="Cyt_b/b6_C_sf"/>
</dbReference>
<evidence type="ECO:0000256" key="13">
    <source>
        <dbReference type="ARBA" id="ARBA00023136"/>
    </source>
</evidence>
<dbReference type="InterPro" id="IPR005797">
    <property type="entry name" value="Cyt_b/b6_N"/>
</dbReference>
<keyword evidence="10 17" id="KW-1133">Transmembrane helix</keyword>
<dbReference type="InterPro" id="IPR027387">
    <property type="entry name" value="Cytb/b6-like_sf"/>
</dbReference>
<dbReference type="SUPFAM" id="SSF81648">
    <property type="entry name" value="a domain/subunit of cytochrome bc1 complex (Ubiquinol-cytochrome c reductase)"/>
    <property type="match status" value="1"/>
</dbReference>
<dbReference type="Pfam" id="PF00033">
    <property type="entry name" value="Cytochrome_B"/>
    <property type="match status" value="1"/>
</dbReference>
<evidence type="ECO:0000256" key="17">
    <source>
        <dbReference type="RuleBase" id="RU362117"/>
    </source>
</evidence>
<gene>
    <name evidence="20" type="primary">cob</name>
</gene>
<dbReference type="GO" id="GO:0005743">
    <property type="term" value="C:mitochondrial inner membrane"/>
    <property type="evidence" value="ECO:0007669"/>
    <property type="project" value="UniProtKB-SubCell"/>
</dbReference>
<accession>A0A2S1WB51</accession>
<dbReference type="InterPro" id="IPR030689">
    <property type="entry name" value="Cytochrome_b"/>
</dbReference>
<dbReference type="GO" id="GO:0006122">
    <property type="term" value="P:mitochondrial electron transport, ubiquinol to cytochrome c"/>
    <property type="evidence" value="ECO:0007669"/>
    <property type="project" value="TreeGrafter"/>
</dbReference>
<keyword evidence="4 16" id="KW-0349">Heme</keyword>
<feature type="transmembrane region" description="Helical" evidence="17">
    <location>
        <begin position="351"/>
        <end position="373"/>
    </location>
</feature>
<feature type="binding site" evidence="15">
    <location>
        <position position="202"/>
    </location>
    <ligand>
        <name>a ubiquinone</name>
        <dbReference type="ChEBI" id="CHEBI:16389"/>
    </ligand>
</feature>
<dbReference type="GO" id="GO:0045275">
    <property type="term" value="C:respiratory chain complex III"/>
    <property type="evidence" value="ECO:0007669"/>
    <property type="project" value="InterPro"/>
</dbReference>
<organism evidence="20">
    <name type="scientific">Ganoderma sichuanense</name>
    <dbReference type="NCBI Taxonomy" id="1173713"/>
    <lineage>
        <taxon>Eukaryota</taxon>
        <taxon>Fungi</taxon>
        <taxon>Dikarya</taxon>
        <taxon>Basidiomycota</taxon>
        <taxon>Agaricomycotina</taxon>
        <taxon>Agaricomycetes</taxon>
        <taxon>Polyporales</taxon>
        <taxon>Polyporaceae</taxon>
        <taxon>Ganoderma</taxon>
    </lineage>
</organism>
<dbReference type="GO" id="GO:0008121">
    <property type="term" value="F:quinol-cytochrome-c reductase activity"/>
    <property type="evidence" value="ECO:0007669"/>
    <property type="project" value="InterPro"/>
</dbReference>
<dbReference type="InterPro" id="IPR048259">
    <property type="entry name" value="Cytochrome_b_N_euk/bac"/>
</dbReference>
<feature type="transmembrane region" description="Helical" evidence="17">
    <location>
        <begin position="182"/>
        <end position="203"/>
    </location>
</feature>
<dbReference type="AlphaFoldDB" id="A0A2S1WB51"/>
<proteinExistence type="inferred from homology"/>
<comment type="cofactor">
    <cofactor evidence="17">
        <name>heme b</name>
        <dbReference type="ChEBI" id="CHEBI:60344"/>
    </cofactor>
    <text evidence="17">Binds 2 heme groups non-covalently.</text>
</comment>
<comment type="similarity">
    <text evidence="14 17">Belongs to the cytochrome b family.</text>
</comment>
<sequence>MRNLKSQILLRLVNSYLVDSPEPANISYLWNLGSLLGLCLVLQILTGIFLAMHYQPHVDFAFNSVEHIMRDVNNGWAIRYTHANVASFFFIFVYAHIAKGLYYGSYKSPRVLLWSIGVIILIVMIGTAFLGYVLPYGQMSLWGATVITNLLSAIPVFGQDLVELIWGGFSVSNATLNRFFSLHYLLPFLLAALVVAHLIALHTHGSNNPNGISGSGDRYAFHPYFVFKDLVTIFLFFLVLSIMVFYYPNFLGHSDNYIPANPMQTPASIVPEWYLLPFYAILRSIPNKLLGVLAMFGALLIFLILPYSDLSRVRGSSFRPLMKFAFWFFVVDFFILMWIGSQHPNSPYVEIGQIATAFYFSWFLVIVPVVGLIENTFMDLATETK</sequence>
<feature type="transmembrane region" description="Helical" evidence="17">
    <location>
        <begin position="224"/>
        <end position="247"/>
    </location>
</feature>
<dbReference type="RefSeq" id="YP_010254628.1">
    <property type="nucleotide sequence ID" value="NC_060423.1"/>
</dbReference>
<evidence type="ECO:0000256" key="1">
    <source>
        <dbReference type="ARBA" id="ARBA00004448"/>
    </source>
</evidence>
<feature type="domain" description="Cytochrome b/b6 C-terminal region profile" evidence="19">
    <location>
        <begin position="211"/>
        <end position="381"/>
    </location>
</feature>
<keyword evidence="3 17" id="KW-0813">Transport</keyword>
<dbReference type="GeneID" id="70597583"/>
<comment type="subcellular location">
    <subcellularLocation>
        <location evidence="1">Mitochondrion inner membrane</location>
        <topology evidence="1">Multi-pass membrane protein</topology>
    </subcellularLocation>
</comment>
<dbReference type="FunFam" id="1.20.810.10:FF:000002">
    <property type="entry name" value="Cytochrome b"/>
    <property type="match status" value="1"/>
</dbReference>
<evidence type="ECO:0000256" key="14">
    <source>
        <dbReference type="ARBA" id="ARBA00061233"/>
    </source>
</evidence>
<evidence type="ECO:0000256" key="5">
    <source>
        <dbReference type="ARBA" id="ARBA00022660"/>
    </source>
</evidence>
<evidence type="ECO:0000256" key="15">
    <source>
        <dbReference type="PIRSR" id="PIRSR038885-1"/>
    </source>
</evidence>
<evidence type="ECO:0000259" key="19">
    <source>
        <dbReference type="PROSITE" id="PS51003"/>
    </source>
</evidence>
<feature type="binding site" description="axial binding residue" evidence="16">
    <location>
        <position position="197"/>
    </location>
    <ligand>
        <name>heme b</name>
        <dbReference type="ChEBI" id="CHEBI:60344"/>
        <label>b566</label>
    </ligand>
    <ligandPart>
        <name>Fe</name>
        <dbReference type="ChEBI" id="CHEBI:18248"/>
    </ligandPart>
</feature>
<dbReference type="InterPro" id="IPR048260">
    <property type="entry name" value="Cytochrome_b_C_euk/bac"/>
</dbReference>
<feature type="binding site" description="axial binding residue" evidence="16">
    <location>
        <position position="183"/>
    </location>
    <ligand>
        <name>heme b</name>
        <dbReference type="ChEBI" id="CHEBI:60344"/>
        <label>b562</label>
    </ligand>
    <ligandPart>
        <name>Fe</name>
        <dbReference type="ChEBI" id="CHEBI:18248"/>
    </ligandPart>
</feature>
<feature type="transmembrane region" description="Helical" evidence="17">
    <location>
        <begin position="289"/>
        <end position="308"/>
    </location>
</feature>
<dbReference type="CDD" id="cd00290">
    <property type="entry name" value="cytochrome_b_C"/>
    <property type="match status" value="1"/>
</dbReference>
<dbReference type="InterPro" id="IPR005798">
    <property type="entry name" value="Cyt_b/b6_C"/>
</dbReference>
<dbReference type="GO" id="GO:0016491">
    <property type="term" value="F:oxidoreductase activity"/>
    <property type="evidence" value="ECO:0007669"/>
    <property type="project" value="UniProtKB-UniRule"/>
</dbReference>
<evidence type="ECO:0000256" key="8">
    <source>
        <dbReference type="ARBA" id="ARBA00022792"/>
    </source>
</evidence>
<evidence type="ECO:0000313" key="20">
    <source>
        <dbReference type="EMBL" id="AWJ63804.1"/>
    </source>
</evidence>
<keyword evidence="11 16" id="KW-0408">Iron</keyword>
<feature type="transmembrane region" description="Helical" evidence="17">
    <location>
        <begin position="320"/>
        <end position="339"/>
    </location>
</feature>
<dbReference type="SUPFAM" id="SSF81342">
    <property type="entry name" value="Transmembrane di-heme cytochromes"/>
    <property type="match status" value="1"/>
</dbReference>
<feature type="domain" description="Cytochrome b/b6 N-terminal region profile" evidence="18">
    <location>
        <begin position="1"/>
        <end position="210"/>
    </location>
</feature>
<dbReference type="InterPro" id="IPR016174">
    <property type="entry name" value="Di-haem_cyt_TM"/>
</dbReference>
<keyword evidence="7 16" id="KW-0479">Metal-binding</keyword>
<keyword evidence="8" id="KW-0999">Mitochondrion inner membrane</keyword>
<evidence type="ECO:0000256" key="2">
    <source>
        <dbReference type="ARBA" id="ARBA00013531"/>
    </source>
</evidence>
<protein>
    <recommendedName>
        <fullName evidence="2 17">Cytochrome b</fullName>
    </recommendedName>
</protein>
<dbReference type="PIRSF" id="PIRSF038885">
    <property type="entry name" value="COB"/>
    <property type="match status" value="1"/>
</dbReference>
<dbReference type="PROSITE" id="PS51002">
    <property type="entry name" value="CYTB_NTER"/>
    <property type="match status" value="1"/>
</dbReference>
<evidence type="ECO:0000256" key="6">
    <source>
        <dbReference type="ARBA" id="ARBA00022692"/>
    </source>
</evidence>
<feature type="transmembrane region" description="Helical" evidence="17">
    <location>
        <begin position="111"/>
        <end position="134"/>
    </location>
</feature>
<keyword evidence="13 17" id="KW-0472">Membrane</keyword>
<evidence type="ECO:0000256" key="7">
    <source>
        <dbReference type="ARBA" id="ARBA00022723"/>
    </source>
</evidence>
<evidence type="ECO:0000259" key="18">
    <source>
        <dbReference type="PROSITE" id="PS51002"/>
    </source>
</evidence>
<feature type="binding site" description="axial binding residue" evidence="16">
    <location>
        <position position="96"/>
    </location>
    <ligand>
        <name>heme b</name>
        <dbReference type="ChEBI" id="CHEBI:60344"/>
        <label>b566</label>
    </ligand>
    <ligandPart>
        <name>Fe</name>
        <dbReference type="ChEBI" id="CHEBI:18248"/>
    </ligandPart>
</feature>
<keyword evidence="9 17" id="KW-0249">Electron transport</keyword>
<dbReference type="PANTHER" id="PTHR19271">
    <property type="entry name" value="CYTOCHROME B"/>
    <property type="match status" value="1"/>
</dbReference>
<comment type="function">
    <text evidence="17">Component of the ubiquinol-cytochrome c reductase complex (complex III or cytochrome b-c1 complex) that is part of the mitochondrial respiratory chain. The b-c1 complex mediates electron transfer from ubiquinol to cytochrome c. Contributes to the generation of a proton gradient across the mitochondrial membrane that is then used for ATP synthesis.</text>
</comment>
<feature type="transmembrane region" description="Helical" evidence="17">
    <location>
        <begin position="28"/>
        <end position="52"/>
    </location>
</feature>
<dbReference type="SMR" id="A0A2S1WB51"/>
<dbReference type="CDD" id="cd00284">
    <property type="entry name" value="Cytochrome_b_N"/>
    <property type="match status" value="1"/>
</dbReference>